<name>A0A0F9JLL1_9ZZZZ</name>
<protein>
    <submittedName>
        <fullName evidence="1">Uncharacterized protein</fullName>
    </submittedName>
</protein>
<organism evidence="1">
    <name type="scientific">marine sediment metagenome</name>
    <dbReference type="NCBI Taxonomy" id="412755"/>
    <lineage>
        <taxon>unclassified sequences</taxon>
        <taxon>metagenomes</taxon>
        <taxon>ecological metagenomes</taxon>
    </lineage>
</organism>
<sequence>MTEYPVSSYAVYVLTGTHSTCIQFYEHDKYRGAICFFPNDADLEDAQLDSNGRIILNMRINRLHAVLDIVRNEKPLFLFYDSPNNAGLRTGRETIGEDQLWIT</sequence>
<evidence type="ECO:0000313" key="1">
    <source>
        <dbReference type="EMBL" id="KKM70543.1"/>
    </source>
</evidence>
<dbReference type="AlphaFoldDB" id="A0A0F9JLL1"/>
<reference evidence="1" key="1">
    <citation type="journal article" date="2015" name="Nature">
        <title>Complex archaea that bridge the gap between prokaryotes and eukaryotes.</title>
        <authorList>
            <person name="Spang A."/>
            <person name="Saw J.H."/>
            <person name="Jorgensen S.L."/>
            <person name="Zaremba-Niedzwiedzka K."/>
            <person name="Martijn J."/>
            <person name="Lind A.E."/>
            <person name="van Eijk R."/>
            <person name="Schleper C."/>
            <person name="Guy L."/>
            <person name="Ettema T.J."/>
        </authorList>
    </citation>
    <scope>NUCLEOTIDE SEQUENCE</scope>
</reference>
<proteinExistence type="predicted"/>
<accession>A0A0F9JLL1</accession>
<dbReference type="EMBL" id="LAZR01009798">
    <property type="protein sequence ID" value="KKM70543.1"/>
    <property type="molecule type" value="Genomic_DNA"/>
</dbReference>
<gene>
    <name evidence="1" type="ORF">LCGC14_1439680</name>
</gene>
<comment type="caution">
    <text evidence="1">The sequence shown here is derived from an EMBL/GenBank/DDBJ whole genome shotgun (WGS) entry which is preliminary data.</text>
</comment>